<dbReference type="Proteomes" id="UP001550850">
    <property type="component" value="Unassembled WGS sequence"/>
</dbReference>
<gene>
    <name evidence="1" type="ORF">AB0E65_00880</name>
</gene>
<organism evidence="1 2">
    <name type="scientific">Streptomyces fragilis</name>
    <dbReference type="NCBI Taxonomy" id="67301"/>
    <lineage>
        <taxon>Bacteria</taxon>
        <taxon>Bacillati</taxon>
        <taxon>Actinomycetota</taxon>
        <taxon>Actinomycetes</taxon>
        <taxon>Kitasatosporales</taxon>
        <taxon>Streptomycetaceae</taxon>
        <taxon>Streptomyces</taxon>
    </lineage>
</organism>
<comment type="caution">
    <text evidence="1">The sequence shown here is derived from an EMBL/GenBank/DDBJ whole genome shotgun (WGS) entry which is preliminary data.</text>
</comment>
<keyword evidence="2" id="KW-1185">Reference proteome</keyword>
<evidence type="ECO:0000313" key="1">
    <source>
        <dbReference type="EMBL" id="MEU3552784.1"/>
    </source>
</evidence>
<dbReference type="InterPro" id="IPR045948">
    <property type="entry name" value="DUF6368"/>
</dbReference>
<proteinExistence type="predicted"/>
<reference evidence="1 2" key="1">
    <citation type="submission" date="2024-06" db="EMBL/GenBank/DDBJ databases">
        <title>The Natural Products Discovery Center: Release of the First 8490 Sequenced Strains for Exploring Actinobacteria Biosynthetic Diversity.</title>
        <authorList>
            <person name="Kalkreuter E."/>
            <person name="Kautsar S.A."/>
            <person name="Yang D."/>
            <person name="Bader C.D."/>
            <person name="Teijaro C.N."/>
            <person name="Fluegel L."/>
            <person name="Davis C.M."/>
            <person name="Simpson J.R."/>
            <person name="Lauterbach L."/>
            <person name="Steele A.D."/>
            <person name="Gui C."/>
            <person name="Meng S."/>
            <person name="Li G."/>
            <person name="Viehrig K."/>
            <person name="Ye F."/>
            <person name="Su P."/>
            <person name="Kiefer A.F."/>
            <person name="Nichols A."/>
            <person name="Cepeda A.J."/>
            <person name="Yan W."/>
            <person name="Fan B."/>
            <person name="Jiang Y."/>
            <person name="Adhikari A."/>
            <person name="Zheng C.-J."/>
            <person name="Schuster L."/>
            <person name="Cowan T.M."/>
            <person name="Smanski M.J."/>
            <person name="Chevrette M.G."/>
            <person name="De Carvalho L.P.S."/>
            <person name="Shen B."/>
        </authorList>
    </citation>
    <scope>NUCLEOTIDE SEQUENCE [LARGE SCALE GENOMIC DNA]</scope>
    <source>
        <strain evidence="1 2">NPDC038104</strain>
    </source>
</reference>
<accession>A0ABV2YAN7</accession>
<protein>
    <submittedName>
        <fullName evidence="1">DUF6368 family protein</fullName>
    </submittedName>
</protein>
<dbReference type="EMBL" id="JBEZUR010000001">
    <property type="protein sequence ID" value="MEU3552784.1"/>
    <property type="molecule type" value="Genomic_DNA"/>
</dbReference>
<evidence type="ECO:0000313" key="2">
    <source>
        <dbReference type="Proteomes" id="UP001550850"/>
    </source>
</evidence>
<sequence>MSGPTLVIELAAQPSPSVLREFRALTVKLSSRFNEQRPGFYDVNVPAERLGVEGRWDPDWRKPFPLPLLGAPSVSEGEEFTDLMGVDPRRLEGHRPFLVYLMGPGVGDERLFEDEHADQPDIEAVLGFRPTHAVNVSACCNSRIDHVLTALLTAAVMDVVGGVVSAELLDGQAPVVSGLPGVLGTTDDDWAVLGTAEFLRAWVRHPAFRLVK</sequence>
<dbReference type="Pfam" id="PF19895">
    <property type="entry name" value="DUF6368"/>
    <property type="match status" value="1"/>
</dbReference>
<name>A0ABV2YAN7_9ACTN</name>
<dbReference type="RefSeq" id="WP_159105622.1">
    <property type="nucleotide sequence ID" value="NZ_BEVZ01000003.1"/>
</dbReference>